<comment type="caution">
    <text evidence="1">The sequence shown here is derived from an EMBL/GenBank/DDBJ whole genome shotgun (WGS) entry which is preliminary data.</text>
</comment>
<dbReference type="Proteomes" id="UP001165064">
    <property type="component" value="Unassembled WGS sequence"/>
</dbReference>
<proteinExistence type="predicted"/>
<protein>
    <submittedName>
        <fullName evidence="1">Unnamed protein product</fullName>
    </submittedName>
</protein>
<accession>A0ACB5TA11</accession>
<name>A0ACB5TA11_AMBMO</name>
<evidence type="ECO:0000313" key="2">
    <source>
        <dbReference type="Proteomes" id="UP001165064"/>
    </source>
</evidence>
<gene>
    <name evidence="1" type="ORF">Amon02_000685900</name>
</gene>
<evidence type="ECO:0000313" key="1">
    <source>
        <dbReference type="EMBL" id="GME84462.1"/>
    </source>
</evidence>
<sequence length="158" mass="17582">MMLKRLYAVEDCEQEKEIAVQIIAIGFFFQLDDIKDAMAEYWTDKMIDVGISVKALMIVIGHDFGKYGTRLRNRCKGYLCDCEWRAGVKSWGGVKPFLISGIVNANEFFVPDEFERVMFAVKLLQQSCSRFAASTIGGSGVAGGCGDIDDDEIELAIT</sequence>
<organism evidence="1 2">
    <name type="scientific">Ambrosiozyma monospora</name>
    <name type="common">Yeast</name>
    <name type="synonym">Endomycopsis monosporus</name>
    <dbReference type="NCBI Taxonomy" id="43982"/>
    <lineage>
        <taxon>Eukaryota</taxon>
        <taxon>Fungi</taxon>
        <taxon>Dikarya</taxon>
        <taxon>Ascomycota</taxon>
        <taxon>Saccharomycotina</taxon>
        <taxon>Pichiomycetes</taxon>
        <taxon>Pichiales</taxon>
        <taxon>Pichiaceae</taxon>
        <taxon>Ambrosiozyma</taxon>
    </lineage>
</organism>
<reference evidence="1" key="1">
    <citation type="submission" date="2023-04" db="EMBL/GenBank/DDBJ databases">
        <title>Ambrosiozyma monospora NBRC 10751.</title>
        <authorList>
            <person name="Ichikawa N."/>
            <person name="Sato H."/>
            <person name="Tonouchi N."/>
        </authorList>
    </citation>
    <scope>NUCLEOTIDE SEQUENCE</scope>
    <source>
        <strain evidence="1">NBRC 10751</strain>
    </source>
</reference>
<keyword evidence="2" id="KW-1185">Reference proteome</keyword>
<dbReference type="EMBL" id="BSXS01005516">
    <property type="protein sequence ID" value="GME84462.1"/>
    <property type="molecule type" value="Genomic_DNA"/>
</dbReference>